<organism evidence="1 2">
    <name type="scientific">Sulfobacillus acidophilus (strain ATCC 700253 / DSM 10332 / NAL)</name>
    <dbReference type="NCBI Taxonomy" id="679936"/>
    <lineage>
        <taxon>Bacteria</taxon>
        <taxon>Bacillati</taxon>
        <taxon>Bacillota</taxon>
        <taxon>Clostridia</taxon>
        <taxon>Eubacteriales</taxon>
        <taxon>Clostridiales Family XVII. Incertae Sedis</taxon>
        <taxon>Sulfobacillus</taxon>
    </lineage>
</organism>
<dbReference type="EMBL" id="CP003179">
    <property type="protein sequence ID" value="AEW04196.1"/>
    <property type="molecule type" value="Genomic_DNA"/>
</dbReference>
<evidence type="ECO:0000313" key="1">
    <source>
        <dbReference type="EMBL" id="AEW04196.1"/>
    </source>
</evidence>
<dbReference type="AlphaFoldDB" id="G8U0H4"/>
<reference evidence="2" key="1">
    <citation type="submission" date="2011-12" db="EMBL/GenBank/DDBJ databases">
        <title>The complete genome of chromosome of Sulfobacillus acidophilus DSM 10332.</title>
        <authorList>
            <person name="Lucas S."/>
            <person name="Han J."/>
            <person name="Lapidus A."/>
            <person name="Bruce D."/>
            <person name="Goodwin L."/>
            <person name="Pitluck S."/>
            <person name="Peters L."/>
            <person name="Kyrpides N."/>
            <person name="Mavromatis K."/>
            <person name="Ivanova N."/>
            <person name="Mikhailova N."/>
            <person name="Chertkov O."/>
            <person name="Saunders E."/>
            <person name="Detter J.C."/>
            <person name="Tapia R."/>
            <person name="Han C."/>
            <person name="Land M."/>
            <person name="Hauser L."/>
            <person name="Markowitz V."/>
            <person name="Cheng J.-F."/>
            <person name="Hugenholtz P."/>
            <person name="Woyke T."/>
            <person name="Wu D."/>
            <person name="Pukall R."/>
            <person name="Gehrich-Schroeter G."/>
            <person name="Schneider S."/>
            <person name="Klenk H.-P."/>
            <person name="Eisen J.A."/>
        </authorList>
    </citation>
    <scope>NUCLEOTIDE SEQUENCE [LARGE SCALE GENOMIC DNA]</scope>
    <source>
        <strain evidence="2">ATCC 700253 / DSM 10332 / NAL</strain>
    </source>
</reference>
<accession>G8U0H4</accession>
<evidence type="ECO:0000313" key="2">
    <source>
        <dbReference type="Proteomes" id="UP000005439"/>
    </source>
</evidence>
<sequence length="271" mass="30834">MSTRGFVGIGTAEQWTARYNHADSYPTGLGPDVWATAQRFWQEDHHLDGFAQRLLSFTDWRQMATDGVCEYCGQRTGQPHSISGTLFVHAETPAQTLEDYRAELQRRGYKKRAAQKAAAEEWPIIQNIRRTGYPDPEARYHPHDSTDPAAIDITPQNVDWLFMEWGYIVDPDRHGLHVFVGMIPTPVTYTVEIIRANGTWELWTDKERFTGALVGTYDLTGPEPDWEAVEQAGYAVRDQLEDAFAANPDHPLLAAVRRLPPVEVWDRRPVS</sequence>
<dbReference type="PATRIC" id="fig|679936.5.peg.740"/>
<dbReference type="KEGG" id="sap:Sulac_0688"/>
<protein>
    <submittedName>
        <fullName evidence="1">Uncharacterized protein</fullName>
    </submittedName>
</protein>
<gene>
    <name evidence="1" type="ordered locus">Sulac_0688</name>
</gene>
<name>G8U0H4_SULAD</name>
<dbReference type="HOGENOM" id="CLU_1026463_0_0_9"/>
<dbReference type="Proteomes" id="UP000005439">
    <property type="component" value="Chromosome"/>
</dbReference>
<keyword evidence="2" id="KW-1185">Reference proteome</keyword>
<reference evidence="1 2" key="2">
    <citation type="journal article" date="2012" name="Stand. Genomic Sci.">
        <title>Complete genome sequence of the moderately thermophilic mineral-sulfide-oxidizing firmicute Sulfobacillus acidophilus type strain (NAL(T)).</title>
        <authorList>
            <person name="Anderson I."/>
            <person name="Chertkov O."/>
            <person name="Chen A."/>
            <person name="Saunders E."/>
            <person name="Lapidus A."/>
            <person name="Nolan M."/>
            <person name="Lucas S."/>
            <person name="Hammon N."/>
            <person name="Deshpande S."/>
            <person name="Cheng J.F."/>
            <person name="Han C."/>
            <person name="Tapia R."/>
            <person name="Goodwin L.A."/>
            <person name="Pitluck S."/>
            <person name="Liolios K."/>
            <person name="Pagani I."/>
            <person name="Ivanova N."/>
            <person name="Mikhailova N."/>
            <person name="Pati A."/>
            <person name="Palaniappan K."/>
            <person name="Land M."/>
            <person name="Pan C."/>
            <person name="Rohde M."/>
            <person name="Pukall R."/>
            <person name="Goker M."/>
            <person name="Detter J.C."/>
            <person name="Woyke T."/>
            <person name="Bristow J."/>
            <person name="Eisen J.A."/>
            <person name="Markowitz V."/>
            <person name="Hugenholtz P."/>
            <person name="Kyrpides N.C."/>
            <person name="Klenk H.P."/>
            <person name="Mavromatis K."/>
        </authorList>
    </citation>
    <scope>NUCLEOTIDE SEQUENCE [LARGE SCALE GENOMIC DNA]</scope>
    <source>
        <strain evidence="2">ATCC 700253 / DSM 10332 / NAL</strain>
    </source>
</reference>
<dbReference type="STRING" id="679936.Sulac_0688"/>
<proteinExistence type="predicted"/>